<feature type="transmembrane region" description="Helical" evidence="1">
    <location>
        <begin position="290"/>
        <end position="309"/>
    </location>
</feature>
<dbReference type="AlphaFoldDB" id="A0A1B8AHZ4"/>
<keyword evidence="1" id="KW-1133">Transmembrane helix</keyword>
<proteinExistence type="predicted"/>
<evidence type="ECO:0000313" key="2">
    <source>
        <dbReference type="EMBL" id="OBS20179.1"/>
    </source>
</evidence>
<evidence type="ECO:0000313" key="3">
    <source>
        <dbReference type="Proteomes" id="UP000091967"/>
    </source>
</evidence>
<dbReference type="Proteomes" id="UP000091967">
    <property type="component" value="Unassembled WGS sequence"/>
</dbReference>
<keyword evidence="1" id="KW-0812">Transmembrane</keyword>
<organism evidence="2 3">
    <name type="scientific">Fusarium poae</name>
    <dbReference type="NCBI Taxonomy" id="36050"/>
    <lineage>
        <taxon>Eukaryota</taxon>
        <taxon>Fungi</taxon>
        <taxon>Dikarya</taxon>
        <taxon>Ascomycota</taxon>
        <taxon>Pezizomycotina</taxon>
        <taxon>Sordariomycetes</taxon>
        <taxon>Hypocreomycetidae</taxon>
        <taxon>Hypocreales</taxon>
        <taxon>Nectriaceae</taxon>
        <taxon>Fusarium</taxon>
    </lineage>
</organism>
<accession>A0A1B8AHZ4</accession>
<feature type="transmembrane region" description="Helical" evidence="1">
    <location>
        <begin position="159"/>
        <end position="179"/>
    </location>
</feature>
<feature type="transmembrane region" description="Helical" evidence="1">
    <location>
        <begin position="357"/>
        <end position="378"/>
    </location>
</feature>
<gene>
    <name evidence="2" type="ORF">FPOA_11901</name>
</gene>
<comment type="caution">
    <text evidence="2">The sequence shown here is derived from an EMBL/GenBank/DDBJ whole genome shotgun (WGS) entry which is preliminary data.</text>
</comment>
<name>A0A1B8AHZ4_FUSPO</name>
<feature type="transmembrane region" description="Helical" evidence="1">
    <location>
        <begin position="191"/>
        <end position="213"/>
    </location>
</feature>
<feature type="transmembrane region" description="Helical" evidence="1">
    <location>
        <begin position="106"/>
        <end position="124"/>
    </location>
</feature>
<keyword evidence="1" id="KW-0472">Membrane</keyword>
<keyword evidence="3" id="KW-1185">Reference proteome</keyword>
<reference evidence="2 3" key="1">
    <citation type="submission" date="2016-06" db="EMBL/GenBank/DDBJ databases">
        <title>Living apart together: crosstalk between the core and supernumerary genomes in a fungal plant pathogen.</title>
        <authorList>
            <person name="Vanheule A."/>
            <person name="Audenaert K."/>
            <person name="Warris S."/>
            <person name="Van De Geest H."/>
            <person name="Schijlen E."/>
            <person name="Hofte M."/>
            <person name="De Saeger S."/>
            <person name="Haesaert G."/>
            <person name="Waalwijk C."/>
            <person name="Van Der Lee T."/>
        </authorList>
    </citation>
    <scope>NUCLEOTIDE SEQUENCE [LARGE SCALE GENOMIC DNA]</scope>
    <source>
        <strain evidence="2 3">2516</strain>
    </source>
</reference>
<sequence length="439" mass="49124">MAVSLAAEALCLSPSFLNNSLTIINLDRSVCENQASDATPPIVCHEFWFANISNITAIKPLNETNIDAWAYRSNIDLRVSKPLLVDCPMPVCAFATSGTYVSFQRYLLYLNLVLCIVASMAPVLRGIAQAYLAATGISAAAHFITIYKLKDHHIVDMDFFPALIYLSTGMIATLLWSLLRSTNKVKSYRDVMIFQAAPILFMNALLITVAVMLSNYKLAHLPVVLLDSEAAFRLTSICFQDSTGSAHLWTGTFKYPIRQPEELKYLLPSDESQAQSVSVFPVSIDSTRDGFLIVLLLLCTYMLILRLLASCGYNPATKTISLDFLRCAPRLLRKMFSPGLAPSGAPEDRLLILTPDFFILLFGISIDLVAYVVFVINLERGMLANDLPPGELPYQYSQWTPVPIALKRLTASNARNLHRRETWKHNIMHKQEKFRRETT</sequence>
<dbReference type="EMBL" id="LYXU01000004">
    <property type="protein sequence ID" value="OBS20179.1"/>
    <property type="molecule type" value="Genomic_DNA"/>
</dbReference>
<protein>
    <submittedName>
        <fullName evidence="2">Uncharacterized protein</fullName>
    </submittedName>
</protein>
<evidence type="ECO:0000256" key="1">
    <source>
        <dbReference type="SAM" id="Phobius"/>
    </source>
</evidence>